<dbReference type="GO" id="GO:0031418">
    <property type="term" value="F:L-ascorbic acid binding"/>
    <property type="evidence" value="ECO:0007669"/>
    <property type="project" value="InterPro"/>
</dbReference>
<dbReference type="Gene3D" id="2.60.120.620">
    <property type="entry name" value="q2cbj1_9rhob like domain"/>
    <property type="match status" value="1"/>
</dbReference>
<organism evidence="8 9">
    <name type="scientific">Golovinomyces cichoracearum</name>
    <dbReference type="NCBI Taxonomy" id="62708"/>
    <lineage>
        <taxon>Eukaryota</taxon>
        <taxon>Fungi</taxon>
        <taxon>Dikarya</taxon>
        <taxon>Ascomycota</taxon>
        <taxon>Pezizomycotina</taxon>
        <taxon>Leotiomycetes</taxon>
        <taxon>Erysiphales</taxon>
        <taxon>Erysiphaceae</taxon>
        <taxon>Golovinomyces</taxon>
    </lineage>
</organism>
<evidence type="ECO:0000313" key="9">
    <source>
        <dbReference type="Proteomes" id="UP000283383"/>
    </source>
</evidence>
<proteinExistence type="predicted"/>
<evidence type="ECO:0000256" key="4">
    <source>
        <dbReference type="ARBA" id="ARBA00023002"/>
    </source>
</evidence>
<dbReference type="GO" id="GO:0005783">
    <property type="term" value="C:endoplasmic reticulum"/>
    <property type="evidence" value="ECO:0007669"/>
    <property type="project" value="TreeGrafter"/>
</dbReference>
<feature type="compositionally biased region" description="Polar residues" evidence="6">
    <location>
        <begin position="9"/>
        <end position="18"/>
    </location>
</feature>
<dbReference type="Proteomes" id="UP000283383">
    <property type="component" value="Unassembled WGS sequence"/>
</dbReference>
<dbReference type="EMBL" id="MCBQ01020265">
    <property type="protein sequence ID" value="RKF55326.1"/>
    <property type="molecule type" value="Genomic_DNA"/>
</dbReference>
<evidence type="ECO:0000256" key="2">
    <source>
        <dbReference type="ARBA" id="ARBA00022723"/>
    </source>
</evidence>
<dbReference type="PANTHER" id="PTHR10869">
    <property type="entry name" value="PROLYL 4-HYDROXYLASE ALPHA SUBUNIT"/>
    <property type="match status" value="1"/>
</dbReference>
<reference evidence="8 9" key="1">
    <citation type="journal article" date="2018" name="BMC Genomics">
        <title>Comparative genome analyses reveal sequence features reflecting distinct modes of host-adaptation between dicot and monocot powdery mildew.</title>
        <authorList>
            <person name="Wu Y."/>
            <person name="Ma X."/>
            <person name="Pan Z."/>
            <person name="Kale S.D."/>
            <person name="Song Y."/>
            <person name="King H."/>
            <person name="Zhang Q."/>
            <person name="Presley C."/>
            <person name="Deng X."/>
            <person name="Wei C.I."/>
            <person name="Xiao S."/>
        </authorList>
    </citation>
    <scope>NUCLEOTIDE SEQUENCE [LARGE SCALE GENOMIC DNA]</scope>
    <source>
        <strain evidence="8">UMSG3</strain>
    </source>
</reference>
<evidence type="ECO:0000313" key="8">
    <source>
        <dbReference type="EMBL" id="RKF55326.1"/>
    </source>
</evidence>
<accession>A0A420HCZ2</accession>
<dbReference type="AlphaFoldDB" id="A0A420HCZ2"/>
<evidence type="ECO:0000256" key="3">
    <source>
        <dbReference type="ARBA" id="ARBA00022964"/>
    </source>
</evidence>
<gene>
    <name evidence="8" type="ORF">GcM3_202015</name>
</gene>
<evidence type="ECO:0000259" key="7">
    <source>
        <dbReference type="SMART" id="SM00702"/>
    </source>
</evidence>
<dbReference type="FunFam" id="2.60.120.620:FF:000021">
    <property type="entry name" value="WGS project CABT00000000 data, contig 2.8"/>
    <property type="match status" value="1"/>
</dbReference>
<keyword evidence="2" id="KW-0479">Metal-binding</keyword>
<protein>
    <submittedName>
        <fullName evidence="8">Putative oxoglutarate iron-dependent oxygenase</fullName>
    </submittedName>
</protein>
<keyword evidence="9" id="KW-1185">Reference proteome</keyword>
<keyword evidence="3" id="KW-0223">Dioxygenase</keyword>
<dbReference type="InterPro" id="IPR044862">
    <property type="entry name" value="Pro_4_hyd_alph_FE2OG_OXY"/>
</dbReference>
<evidence type="ECO:0000256" key="6">
    <source>
        <dbReference type="SAM" id="MobiDB-lite"/>
    </source>
</evidence>
<dbReference type="InterPro" id="IPR006620">
    <property type="entry name" value="Pro_4_hyd_alph"/>
</dbReference>
<dbReference type="PANTHER" id="PTHR10869:SF236">
    <property type="entry name" value="PROLYL 4-HYDROXYLASE ALPHA SUBUNIT DOMAIN-CONTAINING PROTEIN"/>
    <property type="match status" value="1"/>
</dbReference>
<dbReference type="InterPro" id="IPR045054">
    <property type="entry name" value="P4HA-like"/>
</dbReference>
<keyword evidence="4" id="KW-0560">Oxidoreductase</keyword>
<feature type="region of interest" description="Disordered" evidence="6">
    <location>
        <begin position="1"/>
        <end position="21"/>
    </location>
</feature>
<comment type="caution">
    <text evidence="8">The sequence shown here is derived from an EMBL/GenBank/DDBJ whole genome shotgun (WGS) entry which is preliminary data.</text>
</comment>
<feature type="domain" description="Prolyl 4-hydroxylase alpha subunit" evidence="7">
    <location>
        <begin position="29"/>
        <end position="252"/>
    </location>
</feature>
<name>A0A420HCZ2_9PEZI</name>
<comment type="cofactor">
    <cofactor evidence="1">
        <name>L-ascorbate</name>
        <dbReference type="ChEBI" id="CHEBI:38290"/>
    </cofactor>
</comment>
<dbReference type="SMART" id="SM00702">
    <property type="entry name" value="P4Hc"/>
    <property type="match status" value="1"/>
</dbReference>
<keyword evidence="5" id="KW-0408">Iron</keyword>
<evidence type="ECO:0000256" key="5">
    <source>
        <dbReference type="ARBA" id="ARBA00023004"/>
    </source>
</evidence>
<dbReference type="Pfam" id="PF13640">
    <property type="entry name" value="2OG-FeII_Oxy_3"/>
    <property type="match status" value="1"/>
</dbReference>
<evidence type="ECO:0000256" key="1">
    <source>
        <dbReference type="ARBA" id="ARBA00001961"/>
    </source>
</evidence>
<dbReference type="GO" id="GO:0005506">
    <property type="term" value="F:iron ion binding"/>
    <property type="evidence" value="ECO:0007669"/>
    <property type="project" value="InterPro"/>
</dbReference>
<dbReference type="GO" id="GO:0004656">
    <property type="term" value="F:procollagen-proline 4-dioxygenase activity"/>
    <property type="evidence" value="ECO:0007669"/>
    <property type="project" value="TreeGrafter"/>
</dbReference>
<sequence>MKQKKIESDGTNSNQTTPDWPILKPLLPPSSLSLQILLPSQIIVIKKFWTEDLCKKYVTFLKTLPLTTTGRPKKGEALRVNDRFQINDDSFAHRLWEDAGLRELICGFNDPANETGMISKGLERRELWGGEVVGLNPSIRIYRYKKGQFFGQHYDESNLVYLKRNHQSTHAITTWTVLLYLTSPASGCQGGETVFYTQTEPNPRIRRESSNKLVVNLETGMLLLHKHGEECLLHEGKEVLQGEKWVIRTDICVNKKK</sequence>